<accession>A0ABW0KAQ2</accession>
<protein>
    <submittedName>
        <fullName evidence="4">ABC transporter substrate-binding protein</fullName>
    </submittedName>
</protein>
<feature type="domain" description="PI-PLC Y-box" evidence="3">
    <location>
        <begin position="402"/>
        <end position="456"/>
    </location>
</feature>
<evidence type="ECO:0000313" key="5">
    <source>
        <dbReference type="Proteomes" id="UP001596044"/>
    </source>
</evidence>
<keyword evidence="5" id="KW-1185">Reference proteome</keyword>
<comment type="caution">
    <text evidence="4">The sequence shown here is derived from an EMBL/GenBank/DDBJ whole genome shotgun (WGS) entry which is preliminary data.</text>
</comment>
<dbReference type="InterPro" id="IPR050490">
    <property type="entry name" value="Bact_solute-bd_prot1"/>
</dbReference>
<dbReference type="Gene3D" id="3.40.190.10">
    <property type="entry name" value="Periplasmic binding protein-like II"/>
    <property type="match status" value="2"/>
</dbReference>
<dbReference type="PANTHER" id="PTHR43649">
    <property type="entry name" value="ARABINOSE-BINDING PROTEIN-RELATED"/>
    <property type="match status" value="1"/>
</dbReference>
<dbReference type="PROSITE" id="PS50008">
    <property type="entry name" value="PIPLC_Y_DOMAIN"/>
    <property type="match status" value="1"/>
</dbReference>
<dbReference type="RefSeq" id="WP_270884836.1">
    <property type="nucleotide sequence ID" value="NZ_JAQFVF010000080.1"/>
</dbReference>
<dbReference type="PANTHER" id="PTHR43649:SF17">
    <property type="entry name" value="ABC TRANSPORTER SOLUTE BINDING PROTEIN-SUGAR TRANSPORT"/>
    <property type="match status" value="1"/>
</dbReference>
<sequence length="522" mass="56608">MVGIKKLRLLSACVTMAVMFTGCASGSGGTQTGSAGGTNNGATATQSGSSSKTDASSGTSLKPAELTVAFFTLSSQTKGIPEVEAAINKITKEKINATVKLLPISFGSYVQQLNLMNASGEKLDLLVGAVQGGPSYNNMVSTGQIVPLNDLLDKYGQGIKEAMGPFLDATKIGGKIYAIPRNSDLAQGYGIAMRKDLIDKHHIDITKIKSLDDLTPVFKTIKENEPGVTPFVEYAPGGSAFVPMGTFNLLGDGLGALQYGGDEKKVVNIYETDAYAKQLKRIREWYQAGYIQKDAATTKDIGNDLIKANRAFSYFTNLKPGYDVQASKQAGTEMVSVQLVKPVLEQVTSFSWSVSKNSKDQDRAVMLLNLMYADKDLINLLDWGIEGRDYVKVQGKDNIIKYPDGTSATTVPYGLNTGWLFGNQLKSYVFEGDDPNVWKQMDDFNKNAVKSLALGFTYDNTPVKNETAAVTNVLKQYKIGIETGTLDPDATLPQFIKKLKDAGIDTIVAEKQKQFDEWLKTK</sequence>
<evidence type="ECO:0000313" key="4">
    <source>
        <dbReference type="EMBL" id="MFC5449843.1"/>
    </source>
</evidence>
<keyword evidence="2" id="KW-0732">Signal</keyword>
<feature type="chain" id="PRO_5047185937" evidence="2">
    <location>
        <begin position="25"/>
        <end position="522"/>
    </location>
</feature>
<dbReference type="SUPFAM" id="SSF53850">
    <property type="entry name" value="Periplasmic binding protein-like II"/>
    <property type="match status" value="1"/>
</dbReference>
<evidence type="ECO:0000256" key="2">
    <source>
        <dbReference type="SAM" id="SignalP"/>
    </source>
</evidence>
<reference evidence="5" key="1">
    <citation type="journal article" date="2019" name="Int. J. Syst. Evol. Microbiol.">
        <title>The Global Catalogue of Microorganisms (GCM) 10K type strain sequencing project: providing services to taxonomists for standard genome sequencing and annotation.</title>
        <authorList>
            <consortium name="The Broad Institute Genomics Platform"/>
            <consortium name="The Broad Institute Genome Sequencing Center for Infectious Disease"/>
            <person name="Wu L."/>
            <person name="Ma J."/>
        </authorList>
    </citation>
    <scope>NUCLEOTIDE SEQUENCE [LARGE SCALE GENOMIC DNA]</scope>
    <source>
        <strain evidence="5">KACC 11904</strain>
    </source>
</reference>
<dbReference type="EMBL" id="JBHSMJ010000022">
    <property type="protein sequence ID" value="MFC5449843.1"/>
    <property type="molecule type" value="Genomic_DNA"/>
</dbReference>
<dbReference type="PROSITE" id="PS51257">
    <property type="entry name" value="PROKAR_LIPOPROTEIN"/>
    <property type="match status" value="1"/>
</dbReference>
<gene>
    <name evidence="4" type="ORF">ACFPOG_16440</name>
</gene>
<dbReference type="Proteomes" id="UP001596044">
    <property type="component" value="Unassembled WGS sequence"/>
</dbReference>
<name>A0ABW0KAQ2_9BACL</name>
<feature type="region of interest" description="Disordered" evidence="1">
    <location>
        <begin position="29"/>
        <end position="59"/>
    </location>
</feature>
<dbReference type="InterPro" id="IPR001711">
    <property type="entry name" value="PLipase_C_Pinositol-sp_Y"/>
</dbReference>
<dbReference type="Pfam" id="PF12010">
    <property type="entry name" value="DUF3502"/>
    <property type="match status" value="1"/>
</dbReference>
<proteinExistence type="predicted"/>
<evidence type="ECO:0000259" key="3">
    <source>
        <dbReference type="PROSITE" id="PS50008"/>
    </source>
</evidence>
<dbReference type="InterPro" id="IPR022627">
    <property type="entry name" value="DUF3502"/>
</dbReference>
<organism evidence="4 5">
    <name type="scientific">Paenibacillus aestuarii</name>
    <dbReference type="NCBI Taxonomy" id="516965"/>
    <lineage>
        <taxon>Bacteria</taxon>
        <taxon>Bacillati</taxon>
        <taxon>Bacillota</taxon>
        <taxon>Bacilli</taxon>
        <taxon>Bacillales</taxon>
        <taxon>Paenibacillaceae</taxon>
        <taxon>Paenibacillus</taxon>
    </lineage>
</organism>
<evidence type="ECO:0000256" key="1">
    <source>
        <dbReference type="SAM" id="MobiDB-lite"/>
    </source>
</evidence>
<feature type="compositionally biased region" description="Gly residues" evidence="1">
    <location>
        <begin position="29"/>
        <end position="39"/>
    </location>
</feature>
<feature type="compositionally biased region" description="Low complexity" evidence="1">
    <location>
        <begin position="40"/>
        <end position="59"/>
    </location>
</feature>
<feature type="signal peptide" evidence="2">
    <location>
        <begin position="1"/>
        <end position="24"/>
    </location>
</feature>